<dbReference type="AlphaFoldDB" id="A0A0L0S770"/>
<evidence type="ECO:0000256" key="5">
    <source>
        <dbReference type="PROSITE-ProRule" id="PRU00221"/>
    </source>
</evidence>
<keyword evidence="2 5" id="KW-0853">WD repeat</keyword>
<evidence type="ECO:0000256" key="6">
    <source>
        <dbReference type="SAM" id="MobiDB-lite"/>
    </source>
</evidence>
<dbReference type="OMA" id="RTNECIA"/>
<dbReference type="OrthoDB" id="5414888at2759"/>
<dbReference type="VEuPathDB" id="FungiDB:AMAG_04019"/>
<protein>
    <recommendedName>
        <fullName evidence="7">U3 small nucleolar RNA-associated protein 13 C-terminal domain-containing protein</fullName>
    </recommendedName>
</protein>
<keyword evidence="4" id="KW-0539">Nucleus</keyword>
<sequence length="539" mass="58876">MYDPDNDWTKTKQIVGHNDEIIDVCFAGPDERFLAVATNSAEIKLFDTETFNCELVKGHEGVVFCLAVSKDGQLLATGSKDNTARVWRVDVDDEGRPAPRCLASLVGHAQAVGAVTMSCRTNSFVVTGSQDRTVKLWDVAKVAASSDEVDDEAAPSTLRAKFTVKAHDKDINAVAVAPNDRLFATASQDKTAKVWSAEDGSLVGTCKGHKRGVWRCAFSSVDQVLATSSGDKTVRLWNLKDFTCLRTFEGHTHSVLNVSFVSFGTQLLSSGSDGLVKLWTIKTNECVETLDAHEDRVWALTSNKSENMLITGGADSVINIWRDSTVEEQEERLKKEQDLILKEQDLANYLVKRDYKNAILLALSLNKPFRLLNIVRETMRDRTDADSATGSAAVDAVLAALPLDQVEILLGYARDWNTHAKSATAAHAVLQAVLRGHSLDSLLQVAEIKPMAEALLAYSERHVARLDDLLTQSYLLEYTLHAMDLLAPFGGNGDAGDVAMNDDDEAFSDSSDHETEDRAVVDGNEAMVVMANGKRKKAA</sequence>
<keyword evidence="3" id="KW-0677">Repeat</keyword>
<name>A0A0L0S770_ALLM3</name>
<dbReference type="PRINTS" id="PR00320">
    <property type="entry name" value="GPROTEINBRPT"/>
</dbReference>
<dbReference type="PANTHER" id="PTHR19854:SF15">
    <property type="entry name" value="TRANSDUCIN BETA-LIKE PROTEIN 3"/>
    <property type="match status" value="1"/>
</dbReference>
<evidence type="ECO:0000256" key="2">
    <source>
        <dbReference type="ARBA" id="ARBA00022574"/>
    </source>
</evidence>
<dbReference type="STRING" id="578462.A0A0L0S770"/>
<dbReference type="Pfam" id="PF00400">
    <property type="entry name" value="WD40"/>
    <property type="match status" value="6"/>
</dbReference>
<dbReference type="Proteomes" id="UP000054350">
    <property type="component" value="Unassembled WGS sequence"/>
</dbReference>
<reference evidence="8 9" key="1">
    <citation type="submission" date="2009-11" db="EMBL/GenBank/DDBJ databases">
        <title>Annotation of Allomyces macrogynus ATCC 38327.</title>
        <authorList>
            <consortium name="The Broad Institute Genome Sequencing Platform"/>
            <person name="Russ C."/>
            <person name="Cuomo C."/>
            <person name="Burger G."/>
            <person name="Gray M.W."/>
            <person name="Holland P.W.H."/>
            <person name="King N."/>
            <person name="Lang F.B.F."/>
            <person name="Roger A.J."/>
            <person name="Ruiz-Trillo I."/>
            <person name="Young S.K."/>
            <person name="Zeng Q."/>
            <person name="Gargeya S."/>
            <person name="Fitzgerald M."/>
            <person name="Haas B."/>
            <person name="Abouelleil A."/>
            <person name="Alvarado L."/>
            <person name="Arachchi H.M."/>
            <person name="Berlin A."/>
            <person name="Chapman S.B."/>
            <person name="Gearin G."/>
            <person name="Goldberg J."/>
            <person name="Griggs A."/>
            <person name="Gujja S."/>
            <person name="Hansen M."/>
            <person name="Heiman D."/>
            <person name="Howarth C."/>
            <person name="Larimer J."/>
            <person name="Lui A."/>
            <person name="MacDonald P.J.P."/>
            <person name="McCowen C."/>
            <person name="Montmayeur A."/>
            <person name="Murphy C."/>
            <person name="Neiman D."/>
            <person name="Pearson M."/>
            <person name="Priest M."/>
            <person name="Roberts A."/>
            <person name="Saif S."/>
            <person name="Shea T."/>
            <person name="Sisk P."/>
            <person name="Stolte C."/>
            <person name="Sykes S."/>
            <person name="Wortman J."/>
            <person name="Nusbaum C."/>
            <person name="Birren B."/>
        </authorList>
    </citation>
    <scope>NUCLEOTIDE SEQUENCE [LARGE SCALE GENOMIC DNA]</scope>
    <source>
        <strain evidence="8 9">ATCC 38327</strain>
    </source>
</reference>
<dbReference type="PROSITE" id="PS50294">
    <property type="entry name" value="WD_REPEATS_REGION"/>
    <property type="match status" value="6"/>
</dbReference>
<feature type="repeat" description="WD" evidence="5">
    <location>
        <begin position="56"/>
        <end position="90"/>
    </location>
</feature>
<dbReference type="InterPro" id="IPR020472">
    <property type="entry name" value="WD40_PAC1"/>
</dbReference>
<dbReference type="InterPro" id="IPR015943">
    <property type="entry name" value="WD40/YVTN_repeat-like_dom_sf"/>
</dbReference>
<dbReference type="Pfam" id="PF08625">
    <property type="entry name" value="Utp13"/>
    <property type="match status" value="1"/>
</dbReference>
<evidence type="ECO:0000259" key="7">
    <source>
        <dbReference type="Pfam" id="PF08625"/>
    </source>
</evidence>
<reference evidence="9" key="2">
    <citation type="submission" date="2009-11" db="EMBL/GenBank/DDBJ databases">
        <title>The Genome Sequence of Allomyces macrogynus strain ATCC 38327.</title>
        <authorList>
            <consortium name="The Broad Institute Genome Sequencing Platform"/>
            <person name="Russ C."/>
            <person name="Cuomo C."/>
            <person name="Shea T."/>
            <person name="Young S.K."/>
            <person name="Zeng Q."/>
            <person name="Koehrsen M."/>
            <person name="Haas B."/>
            <person name="Borodovsky M."/>
            <person name="Guigo R."/>
            <person name="Alvarado L."/>
            <person name="Berlin A."/>
            <person name="Borenstein D."/>
            <person name="Chen Z."/>
            <person name="Engels R."/>
            <person name="Freedman E."/>
            <person name="Gellesch M."/>
            <person name="Goldberg J."/>
            <person name="Griggs A."/>
            <person name="Gujja S."/>
            <person name="Heiman D."/>
            <person name="Hepburn T."/>
            <person name="Howarth C."/>
            <person name="Jen D."/>
            <person name="Larson L."/>
            <person name="Lewis B."/>
            <person name="Mehta T."/>
            <person name="Park D."/>
            <person name="Pearson M."/>
            <person name="Roberts A."/>
            <person name="Saif S."/>
            <person name="Shenoy N."/>
            <person name="Sisk P."/>
            <person name="Stolte C."/>
            <person name="Sykes S."/>
            <person name="Walk T."/>
            <person name="White J."/>
            <person name="Yandava C."/>
            <person name="Burger G."/>
            <person name="Gray M.W."/>
            <person name="Holland P.W.H."/>
            <person name="King N."/>
            <person name="Lang F.B.F."/>
            <person name="Roger A.J."/>
            <person name="Ruiz-Trillo I."/>
            <person name="Lander E."/>
            <person name="Nusbaum C."/>
        </authorList>
    </citation>
    <scope>NUCLEOTIDE SEQUENCE [LARGE SCALE GENOMIC DNA]</scope>
    <source>
        <strain evidence="9">ATCC 38327</strain>
    </source>
</reference>
<feature type="repeat" description="WD" evidence="5">
    <location>
        <begin position="105"/>
        <end position="139"/>
    </location>
</feature>
<evidence type="ECO:0000256" key="4">
    <source>
        <dbReference type="ARBA" id="ARBA00023242"/>
    </source>
</evidence>
<dbReference type="GO" id="GO:0030686">
    <property type="term" value="C:90S preribosome"/>
    <property type="evidence" value="ECO:0007669"/>
    <property type="project" value="TreeGrafter"/>
</dbReference>
<dbReference type="GO" id="GO:0000480">
    <property type="term" value="P:endonucleolytic cleavage in 5'-ETS of tricistronic rRNA transcript (SSU-rRNA, 5.8S rRNA, LSU-rRNA)"/>
    <property type="evidence" value="ECO:0007669"/>
    <property type="project" value="TreeGrafter"/>
</dbReference>
<dbReference type="Gene3D" id="2.130.10.10">
    <property type="entry name" value="YVTN repeat-like/Quinoprotein amine dehydrogenase"/>
    <property type="match status" value="2"/>
</dbReference>
<dbReference type="GO" id="GO:0032040">
    <property type="term" value="C:small-subunit processome"/>
    <property type="evidence" value="ECO:0007669"/>
    <property type="project" value="InterPro"/>
</dbReference>
<dbReference type="eggNOG" id="KOG0319">
    <property type="taxonomic scope" value="Eukaryota"/>
</dbReference>
<evidence type="ECO:0000313" key="9">
    <source>
        <dbReference type="Proteomes" id="UP000054350"/>
    </source>
</evidence>
<dbReference type="PROSITE" id="PS00678">
    <property type="entry name" value="WD_REPEATS_1"/>
    <property type="match status" value="2"/>
</dbReference>
<dbReference type="GO" id="GO:0000472">
    <property type="term" value="P:endonucleolytic cleavage to generate mature 5'-end of SSU-rRNA from (SSU-rRNA, 5.8S rRNA, LSU-rRNA)"/>
    <property type="evidence" value="ECO:0007669"/>
    <property type="project" value="TreeGrafter"/>
</dbReference>
<dbReference type="SUPFAM" id="SSF50978">
    <property type="entry name" value="WD40 repeat-like"/>
    <property type="match status" value="1"/>
</dbReference>
<dbReference type="FunFam" id="2.130.10.10:FF:000230">
    <property type="entry name" value="Transducin beta-like protein 3"/>
    <property type="match status" value="1"/>
</dbReference>
<evidence type="ECO:0000256" key="1">
    <source>
        <dbReference type="ARBA" id="ARBA00004604"/>
    </source>
</evidence>
<dbReference type="EMBL" id="GG745333">
    <property type="protein sequence ID" value="KNE58448.1"/>
    <property type="molecule type" value="Genomic_DNA"/>
</dbReference>
<feature type="domain" description="U3 small nucleolar RNA-associated protein 13 C-terminal" evidence="7">
    <location>
        <begin position="343"/>
        <end position="483"/>
    </location>
</feature>
<keyword evidence="9" id="KW-1185">Reference proteome</keyword>
<comment type="subcellular location">
    <subcellularLocation>
        <location evidence="1">Nucleus</location>
        <location evidence="1">Nucleolus</location>
    </subcellularLocation>
</comment>
<feature type="repeat" description="WD" evidence="5">
    <location>
        <begin position="248"/>
        <end position="289"/>
    </location>
</feature>
<accession>A0A0L0S770</accession>
<organism evidence="8 9">
    <name type="scientific">Allomyces macrogynus (strain ATCC 38327)</name>
    <name type="common">Allomyces javanicus var. macrogynus</name>
    <dbReference type="NCBI Taxonomy" id="578462"/>
    <lineage>
        <taxon>Eukaryota</taxon>
        <taxon>Fungi</taxon>
        <taxon>Fungi incertae sedis</taxon>
        <taxon>Blastocladiomycota</taxon>
        <taxon>Blastocladiomycetes</taxon>
        <taxon>Blastocladiales</taxon>
        <taxon>Blastocladiaceae</taxon>
        <taxon>Allomyces</taxon>
    </lineage>
</organism>
<dbReference type="SMART" id="SM00320">
    <property type="entry name" value="WD40"/>
    <property type="match status" value="7"/>
</dbReference>
<feature type="repeat" description="WD" evidence="5">
    <location>
        <begin position="164"/>
        <end position="205"/>
    </location>
</feature>
<gene>
    <name evidence="8" type="ORF">AMAG_04019</name>
</gene>
<dbReference type="GO" id="GO:0034511">
    <property type="term" value="F:U3 snoRNA binding"/>
    <property type="evidence" value="ECO:0007669"/>
    <property type="project" value="TreeGrafter"/>
</dbReference>
<feature type="repeat" description="WD" evidence="5">
    <location>
        <begin position="290"/>
        <end position="321"/>
    </location>
</feature>
<feature type="repeat" description="WD" evidence="5">
    <location>
        <begin position="206"/>
        <end position="247"/>
    </location>
</feature>
<evidence type="ECO:0000313" key="8">
    <source>
        <dbReference type="EMBL" id="KNE58448.1"/>
    </source>
</evidence>
<evidence type="ECO:0000256" key="3">
    <source>
        <dbReference type="ARBA" id="ARBA00022737"/>
    </source>
</evidence>
<proteinExistence type="predicted"/>
<feature type="compositionally biased region" description="Basic and acidic residues" evidence="6">
    <location>
        <begin position="510"/>
        <end position="520"/>
    </location>
</feature>
<dbReference type="InterPro" id="IPR036322">
    <property type="entry name" value="WD40_repeat_dom_sf"/>
</dbReference>
<dbReference type="CDD" id="cd00200">
    <property type="entry name" value="WD40"/>
    <property type="match status" value="1"/>
</dbReference>
<dbReference type="InterPro" id="IPR013934">
    <property type="entry name" value="Utp13_C"/>
</dbReference>
<dbReference type="PANTHER" id="PTHR19854">
    <property type="entry name" value="TRANSDUCIN BETA-LIKE 3"/>
    <property type="match status" value="1"/>
</dbReference>
<feature type="region of interest" description="Disordered" evidence="6">
    <location>
        <begin position="501"/>
        <end position="524"/>
    </location>
</feature>
<dbReference type="PROSITE" id="PS50082">
    <property type="entry name" value="WD_REPEATS_2"/>
    <property type="match status" value="6"/>
</dbReference>
<dbReference type="InterPro" id="IPR001680">
    <property type="entry name" value="WD40_rpt"/>
</dbReference>
<dbReference type="InterPro" id="IPR019775">
    <property type="entry name" value="WD40_repeat_CS"/>
</dbReference>